<sequence length="111" mass="12431">MYRHHYTNSQTTRPRLLSVRLLLIQTLADRARPSQTISRDPGRRSRGQHQASVLISSLIGLHASTNIYKRRATGEGGRRRRAPGADWPPAPGRRVDPPMHILIALALAINL</sequence>
<feature type="region of interest" description="Disordered" evidence="1">
    <location>
        <begin position="70"/>
        <end position="93"/>
    </location>
</feature>
<proteinExistence type="predicted"/>
<dbReference type="EMBL" id="BGZK01000735">
    <property type="protein sequence ID" value="GBP58441.1"/>
    <property type="molecule type" value="Genomic_DNA"/>
</dbReference>
<comment type="caution">
    <text evidence="2">The sequence shown here is derived from an EMBL/GenBank/DDBJ whole genome shotgun (WGS) entry which is preliminary data.</text>
</comment>
<name>A0A4C1X3Z7_EUMVA</name>
<evidence type="ECO:0000313" key="3">
    <source>
        <dbReference type="Proteomes" id="UP000299102"/>
    </source>
</evidence>
<protein>
    <submittedName>
        <fullName evidence="2">Uncharacterized protein</fullName>
    </submittedName>
</protein>
<dbReference type="Proteomes" id="UP000299102">
    <property type="component" value="Unassembled WGS sequence"/>
</dbReference>
<dbReference type="AlphaFoldDB" id="A0A4C1X3Z7"/>
<gene>
    <name evidence="2" type="ORF">EVAR_36913_1</name>
</gene>
<reference evidence="2 3" key="1">
    <citation type="journal article" date="2019" name="Commun. Biol.">
        <title>The bagworm genome reveals a unique fibroin gene that provides high tensile strength.</title>
        <authorList>
            <person name="Kono N."/>
            <person name="Nakamura H."/>
            <person name="Ohtoshi R."/>
            <person name="Tomita M."/>
            <person name="Numata K."/>
            <person name="Arakawa K."/>
        </authorList>
    </citation>
    <scope>NUCLEOTIDE SEQUENCE [LARGE SCALE GENOMIC DNA]</scope>
</reference>
<organism evidence="2 3">
    <name type="scientific">Eumeta variegata</name>
    <name type="common">Bagworm moth</name>
    <name type="synonym">Eumeta japonica</name>
    <dbReference type="NCBI Taxonomy" id="151549"/>
    <lineage>
        <taxon>Eukaryota</taxon>
        <taxon>Metazoa</taxon>
        <taxon>Ecdysozoa</taxon>
        <taxon>Arthropoda</taxon>
        <taxon>Hexapoda</taxon>
        <taxon>Insecta</taxon>
        <taxon>Pterygota</taxon>
        <taxon>Neoptera</taxon>
        <taxon>Endopterygota</taxon>
        <taxon>Lepidoptera</taxon>
        <taxon>Glossata</taxon>
        <taxon>Ditrysia</taxon>
        <taxon>Tineoidea</taxon>
        <taxon>Psychidae</taxon>
        <taxon>Oiketicinae</taxon>
        <taxon>Eumeta</taxon>
    </lineage>
</organism>
<evidence type="ECO:0000256" key="1">
    <source>
        <dbReference type="SAM" id="MobiDB-lite"/>
    </source>
</evidence>
<accession>A0A4C1X3Z7</accession>
<evidence type="ECO:0000313" key="2">
    <source>
        <dbReference type="EMBL" id="GBP58441.1"/>
    </source>
</evidence>
<keyword evidence="3" id="KW-1185">Reference proteome</keyword>